<dbReference type="PANTHER" id="PTHR13211">
    <property type="entry name" value="TELOMERASE CAJAL BODY PROTEIN 1"/>
    <property type="match status" value="1"/>
</dbReference>
<evidence type="ECO:0000313" key="3">
    <source>
        <dbReference type="Proteomes" id="UP000285405"/>
    </source>
</evidence>
<evidence type="ECO:0000313" key="2">
    <source>
        <dbReference type="EMBL" id="RKF83494.1"/>
    </source>
</evidence>
<organism evidence="2 3">
    <name type="scientific">Golovinomyces cichoracearum</name>
    <dbReference type="NCBI Taxonomy" id="62708"/>
    <lineage>
        <taxon>Eukaryota</taxon>
        <taxon>Fungi</taxon>
        <taxon>Dikarya</taxon>
        <taxon>Ascomycota</taxon>
        <taxon>Pezizomycotina</taxon>
        <taxon>Leotiomycetes</taxon>
        <taxon>Erysiphales</taxon>
        <taxon>Erysiphaceae</taxon>
        <taxon>Golovinomyces</taxon>
    </lineage>
</organism>
<dbReference type="InterPro" id="IPR051150">
    <property type="entry name" value="SWT21/TCAB1_mRNA_Telomere"/>
</dbReference>
<feature type="region of interest" description="Disordered" evidence="1">
    <location>
        <begin position="403"/>
        <end position="429"/>
    </location>
</feature>
<name>A0A420J9L2_9PEZI</name>
<dbReference type="PANTHER" id="PTHR13211:SF0">
    <property type="entry name" value="TELOMERASE CAJAL BODY PROTEIN 1"/>
    <property type="match status" value="1"/>
</dbReference>
<proteinExistence type="predicted"/>
<dbReference type="EMBL" id="MCBR01000238">
    <property type="protein sequence ID" value="RKF83494.1"/>
    <property type="molecule type" value="Genomic_DNA"/>
</dbReference>
<dbReference type="Gene3D" id="2.130.10.10">
    <property type="entry name" value="YVTN repeat-like/Quinoprotein amine dehydrogenase"/>
    <property type="match status" value="1"/>
</dbReference>
<dbReference type="PROSITE" id="PS51257">
    <property type="entry name" value="PROKAR_LIPOPROTEIN"/>
    <property type="match status" value="1"/>
</dbReference>
<comment type="caution">
    <text evidence="2">The sequence shown here is derived from an EMBL/GenBank/DDBJ whole genome shotgun (WGS) entry which is preliminary data.</text>
</comment>
<dbReference type="Proteomes" id="UP000285405">
    <property type="component" value="Unassembled WGS sequence"/>
</dbReference>
<dbReference type="InterPro" id="IPR015943">
    <property type="entry name" value="WD40/YVTN_repeat-like_dom_sf"/>
</dbReference>
<reference evidence="2 3" key="1">
    <citation type="journal article" date="2018" name="BMC Genomics">
        <title>Comparative genome analyses reveal sequence features reflecting distinct modes of host-adaptation between dicot and monocot powdery mildew.</title>
        <authorList>
            <person name="Wu Y."/>
            <person name="Ma X."/>
            <person name="Pan Z."/>
            <person name="Kale S.D."/>
            <person name="Song Y."/>
            <person name="King H."/>
            <person name="Zhang Q."/>
            <person name="Presley C."/>
            <person name="Deng X."/>
            <person name="Wei C.I."/>
            <person name="Xiao S."/>
        </authorList>
    </citation>
    <scope>NUCLEOTIDE SEQUENCE [LARGE SCALE GENOMIC DNA]</scope>
    <source>
        <strain evidence="2">UCSC1</strain>
    </source>
</reference>
<dbReference type="InterPro" id="IPR036322">
    <property type="entry name" value="WD40_repeat_dom_sf"/>
</dbReference>
<dbReference type="OrthoDB" id="239865at2759"/>
<accession>A0A420J9L2</accession>
<protein>
    <submittedName>
        <fullName evidence="2">Telomerase Cajal body protein 1</fullName>
    </submittedName>
</protein>
<dbReference type="AlphaFoldDB" id="A0A420J9L2"/>
<gene>
    <name evidence="2" type="ORF">GcC1_002004</name>
</gene>
<dbReference type="SUPFAM" id="SSF50978">
    <property type="entry name" value="WD40 repeat-like"/>
    <property type="match status" value="1"/>
</dbReference>
<evidence type="ECO:0000256" key="1">
    <source>
        <dbReference type="SAM" id="MobiDB-lite"/>
    </source>
</evidence>
<sequence length="448" mass="48243">MEQELKTPVLVASTLGTYSCSIAESKKREDRLFDDSCSQLTREKDQGSNYYKSAQWSTTISYCLLVCLQKKELTKTDRSPDGTSILTSSADNVVRTFIVPPTLLSDTGINELTPYTRHFNPAPISCVDVHPLFELSSPSTTYYISAPSGFPIRLLNALSPTPVLMSTYSLTSETTEAYLTPASMIFPSSSQLFSGTDCLIALFDLSRNGSGPILRLPTVPSKRHRMKGGGVGMRGIVSALAAQSDQNGTLAAGTWTRWVGLYDSGGLGGTVATWSVAEAADKIAGIGGNGVSQVIWSECGRYLCVVERMSGGLLVFDVRVTGKLVAWLEGREARTNQRLGVNLFQAESGIEIWAGGTDGVVRVWESVEKRSGAIESSWNWLAHQDPVTSTIVHSSGTVVATSSGQRRHPAVNRVSEDFSDTSDSSSDITSFSACSSVISDNSLKIWSL</sequence>